<name>A0A429GHU6_9CREN</name>
<feature type="transmembrane region" description="Helical" evidence="9">
    <location>
        <begin position="80"/>
        <end position="103"/>
    </location>
</feature>
<keyword evidence="5" id="KW-0029">Amino-acid transport</keyword>
<dbReference type="CDD" id="cd06582">
    <property type="entry name" value="TM_PBP1_LivH_like"/>
    <property type="match status" value="1"/>
</dbReference>
<feature type="transmembrane region" description="Helical" evidence="9">
    <location>
        <begin position="162"/>
        <end position="182"/>
    </location>
</feature>
<organism evidence="10 11">
    <name type="scientific">Candidatus Methanodesulfokora washburnensis</name>
    <dbReference type="NCBI Taxonomy" id="2478471"/>
    <lineage>
        <taxon>Archaea</taxon>
        <taxon>Thermoproteota</taxon>
        <taxon>Candidatus Korarchaeia</taxon>
        <taxon>Candidatus Korarchaeia incertae sedis</taxon>
        <taxon>Candidatus Methanodesulfokora</taxon>
    </lineage>
</organism>
<feature type="transmembrane region" description="Helical" evidence="9">
    <location>
        <begin position="23"/>
        <end position="47"/>
    </location>
</feature>
<dbReference type="PANTHER" id="PTHR11795:SF445">
    <property type="entry name" value="AMINO ACID ABC TRANSPORTER PERMEASE PROTEIN"/>
    <property type="match status" value="1"/>
</dbReference>
<evidence type="ECO:0000256" key="2">
    <source>
        <dbReference type="ARBA" id="ARBA00022448"/>
    </source>
</evidence>
<dbReference type="Pfam" id="PF02653">
    <property type="entry name" value="BPD_transp_2"/>
    <property type="match status" value="1"/>
</dbReference>
<reference evidence="10 11" key="1">
    <citation type="submission" date="2018-10" db="EMBL/GenBank/DDBJ databases">
        <title>Co-occurring genomic capacity for anaerobic methane metabolism and dissimilatory sulfite reduction discovered in the Korarchaeota.</title>
        <authorList>
            <person name="Mckay L.J."/>
            <person name="Dlakic M."/>
            <person name="Fields M.W."/>
            <person name="Delmont T.O."/>
            <person name="Eren A.M."/>
            <person name="Jay Z.J."/>
            <person name="Klingelsmith K.B."/>
            <person name="Rusch D.B."/>
            <person name="Inskeep W.P."/>
        </authorList>
    </citation>
    <scope>NUCLEOTIDE SEQUENCE [LARGE SCALE GENOMIC DNA]</scope>
    <source>
        <strain evidence="10 11">MDKW</strain>
    </source>
</reference>
<dbReference type="InterPro" id="IPR001851">
    <property type="entry name" value="ABC_transp_permease"/>
</dbReference>
<keyword evidence="2" id="KW-0813">Transport</keyword>
<sequence>MLDLYSFFPYPSFLQIPPFNPVMIMQLAVNGLIDGLFFALMGLGFSIILEGMDLFNFAHGAFYMVGGYITYLVIKNVTPNPIIAIMFSIIIAFIFGYVVDLLMLRPIRRRGGEGWALAGLIGLLSLSVVLENLAILVFGAEYKGVPPYVRGNVVIGGVIIDLQRAVSALIAVMLILLIYLFFKKTKYGRAMRALAQNKELAEMSGVSPGIMYPMIFGLGVCLAAAAGSLLSPLYYVSPTIGAFPGLMAFIVVIVSGLGSIGGLILTGILFGIINSFTAFFYSSEWGYLIAFTIAIMVITFRPKGLFGVRRE</sequence>
<dbReference type="EMBL" id="RCOS01000119">
    <property type="protein sequence ID" value="RSN73398.1"/>
    <property type="molecule type" value="Genomic_DNA"/>
</dbReference>
<feature type="transmembrane region" description="Helical" evidence="9">
    <location>
        <begin position="210"/>
        <end position="234"/>
    </location>
</feature>
<dbReference type="AlphaFoldDB" id="A0A429GHU6"/>
<evidence type="ECO:0000313" key="10">
    <source>
        <dbReference type="EMBL" id="RSN73398.1"/>
    </source>
</evidence>
<evidence type="ECO:0000256" key="5">
    <source>
        <dbReference type="ARBA" id="ARBA00022970"/>
    </source>
</evidence>
<feature type="transmembrane region" description="Helical" evidence="9">
    <location>
        <begin position="54"/>
        <end position="74"/>
    </location>
</feature>
<evidence type="ECO:0000256" key="4">
    <source>
        <dbReference type="ARBA" id="ARBA00022692"/>
    </source>
</evidence>
<evidence type="ECO:0000256" key="8">
    <source>
        <dbReference type="ARBA" id="ARBA00037998"/>
    </source>
</evidence>
<dbReference type="Proteomes" id="UP000277582">
    <property type="component" value="Unassembled WGS sequence"/>
</dbReference>
<keyword evidence="11" id="KW-1185">Reference proteome</keyword>
<evidence type="ECO:0000256" key="7">
    <source>
        <dbReference type="ARBA" id="ARBA00023136"/>
    </source>
</evidence>
<evidence type="ECO:0000256" key="9">
    <source>
        <dbReference type="SAM" id="Phobius"/>
    </source>
</evidence>
<dbReference type="PANTHER" id="PTHR11795">
    <property type="entry name" value="BRANCHED-CHAIN AMINO ACID TRANSPORT SYSTEM PERMEASE PROTEIN LIVH"/>
    <property type="match status" value="1"/>
</dbReference>
<feature type="transmembrane region" description="Helical" evidence="9">
    <location>
        <begin position="115"/>
        <end position="142"/>
    </location>
</feature>
<evidence type="ECO:0000256" key="3">
    <source>
        <dbReference type="ARBA" id="ARBA00022475"/>
    </source>
</evidence>
<keyword evidence="7 9" id="KW-0472">Membrane</keyword>
<evidence type="ECO:0000313" key="11">
    <source>
        <dbReference type="Proteomes" id="UP000277582"/>
    </source>
</evidence>
<evidence type="ECO:0000256" key="1">
    <source>
        <dbReference type="ARBA" id="ARBA00004651"/>
    </source>
</evidence>
<dbReference type="InterPro" id="IPR052157">
    <property type="entry name" value="BCAA_transport_permease"/>
</dbReference>
<comment type="caution">
    <text evidence="10">The sequence shown here is derived from an EMBL/GenBank/DDBJ whole genome shotgun (WGS) entry which is preliminary data.</text>
</comment>
<keyword evidence="4 9" id="KW-0812">Transmembrane</keyword>
<dbReference type="GO" id="GO:0022857">
    <property type="term" value="F:transmembrane transporter activity"/>
    <property type="evidence" value="ECO:0007669"/>
    <property type="project" value="InterPro"/>
</dbReference>
<comment type="similarity">
    <text evidence="8">Belongs to the binding-protein-dependent transport system permease family. LivHM subfamily.</text>
</comment>
<accession>A0A429GHU6</accession>
<proteinExistence type="inferred from homology"/>
<dbReference type="OrthoDB" id="43815at2157"/>
<dbReference type="RefSeq" id="WP_125671938.1">
    <property type="nucleotide sequence ID" value="NZ_RCOS01000119.1"/>
</dbReference>
<comment type="subcellular location">
    <subcellularLocation>
        <location evidence="1">Cell membrane</location>
        <topology evidence="1">Multi-pass membrane protein</topology>
    </subcellularLocation>
</comment>
<dbReference type="GO" id="GO:0006865">
    <property type="term" value="P:amino acid transport"/>
    <property type="evidence" value="ECO:0007669"/>
    <property type="project" value="UniProtKB-KW"/>
</dbReference>
<feature type="transmembrane region" description="Helical" evidence="9">
    <location>
        <begin position="285"/>
        <end position="302"/>
    </location>
</feature>
<feature type="transmembrane region" description="Helical" evidence="9">
    <location>
        <begin position="246"/>
        <end position="273"/>
    </location>
</feature>
<keyword evidence="6 9" id="KW-1133">Transmembrane helix</keyword>
<keyword evidence="3" id="KW-1003">Cell membrane</keyword>
<protein>
    <submittedName>
        <fullName evidence="10">Branched-chain amino acid ABC transporter permease</fullName>
    </submittedName>
</protein>
<evidence type="ECO:0000256" key="6">
    <source>
        <dbReference type="ARBA" id="ARBA00022989"/>
    </source>
</evidence>
<gene>
    <name evidence="10" type="ORF">D6D85_10580</name>
</gene>
<dbReference type="GO" id="GO:0005886">
    <property type="term" value="C:plasma membrane"/>
    <property type="evidence" value="ECO:0007669"/>
    <property type="project" value="UniProtKB-SubCell"/>
</dbReference>